<dbReference type="InterPro" id="IPR006037">
    <property type="entry name" value="RCK_C"/>
</dbReference>
<evidence type="ECO:0000313" key="13">
    <source>
        <dbReference type="Proteomes" id="UP000243376"/>
    </source>
</evidence>
<gene>
    <name evidence="12" type="ORF">C0184_03145</name>
</gene>
<feature type="transmembrane region" description="Helical" evidence="10">
    <location>
        <begin position="388"/>
        <end position="412"/>
    </location>
</feature>
<feature type="transmembrane region" description="Helical" evidence="10">
    <location>
        <begin position="292"/>
        <end position="310"/>
    </location>
</feature>
<evidence type="ECO:0000256" key="1">
    <source>
        <dbReference type="ARBA" id="ARBA00004141"/>
    </source>
</evidence>
<keyword evidence="5" id="KW-0406">Ion transport</keyword>
<evidence type="ECO:0000256" key="9">
    <source>
        <dbReference type="ARBA" id="ARBA00023303"/>
    </source>
</evidence>
<feature type="transmembrane region" description="Helical" evidence="10">
    <location>
        <begin position="41"/>
        <end position="63"/>
    </location>
</feature>
<proteinExistence type="predicted"/>
<comment type="caution">
    <text evidence="12">The sequence shown here is derived from an EMBL/GenBank/DDBJ whole genome shotgun (WGS) entry which is preliminary data.</text>
</comment>
<dbReference type="NCBIfam" id="NF003640">
    <property type="entry name" value="PRK05277.1"/>
    <property type="match status" value="1"/>
</dbReference>
<evidence type="ECO:0000259" key="11">
    <source>
        <dbReference type="PROSITE" id="PS51202"/>
    </source>
</evidence>
<dbReference type="Pfam" id="PF00654">
    <property type="entry name" value="Voltage_CLC"/>
    <property type="match status" value="1"/>
</dbReference>
<evidence type="ECO:0000256" key="8">
    <source>
        <dbReference type="ARBA" id="ARBA00023214"/>
    </source>
</evidence>
<feature type="transmembrane region" description="Helical" evidence="10">
    <location>
        <begin position="180"/>
        <end position="205"/>
    </location>
</feature>
<feature type="transmembrane region" description="Helical" evidence="10">
    <location>
        <begin position="134"/>
        <end position="152"/>
    </location>
</feature>
<dbReference type="Pfam" id="PF02080">
    <property type="entry name" value="TrkA_C"/>
    <property type="match status" value="1"/>
</dbReference>
<feature type="transmembrane region" description="Helical" evidence="10">
    <location>
        <begin position="356"/>
        <end position="382"/>
    </location>
</feature>
<reference evidence="12 13" key="1">
    <citation type="submission" date="2018-01" db="EMBL/GenBank/DDBJ databases">
        <title>Metagenomic assembled genomes from two thermal pools in the Uzon Caldera, Kamchatka, Russia.</title>
        <authorList>
            <person name="Wilkins L."/>
            <person name="Ettinger C."/>
        </authorList>
    </citation>
    <scope>NUCLEOTIDE SEQUENCE [LARGE SCALE GENOMIC DNA]</scope>
    <source>
        <strain evidence="12">ZAV-02</strain>
    </source>
</reference>
<keyword evidence="9" id="KW-0407">Ion channel</keyword>
<dbReference type="GO" id="GO:0034707">
    <property type="term" value="C:chloride channel complex"/>
    <property type="evidence" value="ECO:0007669"/>
    <property type="project" value="UniProtKB-KW"/>
</dbReference>
<dbReference type="SUPFAM" id="SSF116726">
    <property type="entry name" value="TrkA C-terminal domain-like"/>
    <property type="match status" value="1"/>
</dbReference>
<evidence type="ECO:0000256" key="6">
    <source>
        <dbReference type="ARBA" id="ARBA00023136"/>
    </source>
</evidence>
<organism evidence="12 13">
    <name type="scientific">Chloroflexus aggregans</name>
    <dbReference type="NCBI Taxonomy" id="152260"/>
    <lineage>
        <taxon>Bacteria</taxon>
        <taxon>Bacillati</taxon>
        <taxon>Chloroflexota</taxon>
        <taxon>Chloroflexia</taxon>
        <taxon>Chloroflexales</taxon>
        <taxon>Chloroflexineae</taxon>
        <taxon>Chloroflexaceae</taxon>
        <taxon>Chloroflexus</taxon>
    </lineage>
</organism>
<keyword evidence="8" id="KW-0868">Chloride</keyword>
<keyword evidence="2" id="KW-0813">Transport</keyword>
<dbReference type="CDD" id="cd01031">
    <property type="entry name" value="EriC"/>
    <property type="match status" value="1"/>
</dbReference>
<dbReference type="Proteomes" id="UP000243376">
    <property type="component" value="Unassembled WGS sequence"/>
</dbReference>
<feature type="transmembrane region" description="Helical" evidence="10">
    <location>
        <begin position="255"/>
        <end position="280"/>
    </location>
</feature>
<dbReference type="InterPro" id="IPR001807">
    <property type="entry name" value="ClC"/>
</dbReference>
<evidence type="ECO:0000256" key="3">
    <source>
        <dbReference type="ARBA" id="ARBA00022692"/>
    </source>
</evidence>
<name>A0A2J6XAV9_9CHLR</name>
<dbReference type="Gene3D" id="3.30.70.1450">
    <property type="entry name" value="Regulator of K+ conductance, C-terminal domain"/>
    <property type="match status" value="1"/>
</dbReference>
<dbReference type="GO" id="GO:0005254">
    <property type="term" value="F:chloride channel activity"/>
    <property type="evidence" value="ECO:0007669"/>
    <property type="project" value="UniProtKB-KW"/>
</dbReference>
<evidence type="ECO:0000256" key="10">
    <source>
        <dbReference type="SAM" id="Phobius"/>
    </source>
</evidence>
<keyword evidence="7" id="KW-0869">Chloride channel</keyword>
<dbReference type="Gene3D" id="1.10.3080.10">
    <property type="entry name" value="Clc chloride channel"/>
    <property type="match status" value="1"/>
</dbReference>
<dbReference type="GO" id="GO:0008324">
    <property type="term" value="F:monoatomic cation transmembrane transporter activity"/>
    <property type="evidence" value="ECO:0007669"/>
    <property type="project" value="InterPro"/>
</dbReference>
<dbReference type="GO" id="GO:0006813">
    <property type="term" value="P:potassium ion transport"/>
    <property type="evidence" value="ECO:0007669"/>
    <property type="project" value="InterPro"/>
</dbReference>
<comment type="subcellular location">
    <subcellularLocation>
        <location evidence="1">Membrane</location>
        <topology evidence="1">Multi-pass membrane protein</topology>
    </subcellularLocation>
</comment>
<keyword evidence="6 10" id="KW-0472">Membrane</keyword>
<keyword evidence="4 10" id="KW-1133">Transmembrane helix</keyword>
<feature type="transmembrane region" description="Helical" evidence="10">
    <location>
        <begin position="419"/>
        <end position="436"/>
    </location>
</feature>
<keyword evidence="3 10" id="KW-0812">Transmembrane</keyword>
<sequence>MYRAILGRREIGVSSVSTVKEQVTASELAEFLDSRQQRRRLLPIAIGVGVLSGSVTLLFRGLLGLGDSSRTKLIEWSQQAPMVGWLLPVVWAITGATLAVWLTRRYAPEASGSGIPHIEAVLYRLRDLRWRRIIPVKIIGGMLAIGGGLALGREGPSVQIGGALGGGMAELLRSGPRERLTLIAAGSGAGLAAAFNAPLAGLVFVLEELQRDFRPSVFGAAFVAAVVANVITRLFTGQLPVFAIPDYPIQPLSTLPVFIVLGVVCGLAGVVFNKVLLAMLEGVARLRPRQKLAYTMLTGVCVGLVGWWYPNLIGGGHHFTEDVLRGRIDLTLLPILLAVRFALTMLSYATGAPGGIFAPLLILGALIGYGVGETAHSIAPFLAPQTEVFGVVGMAALFTGIVRAPLTGIILIAEMTGNYNQLLPLLLACFFAYAVAEVLRDRPIYEALLRRDLRHTPSAHMLAEPVVVELTVAPEAPFVGRTIRELGLPPGCIIVRCRDGNREWIATAYTRIEPHMQLTVLVSPSAAHGLAMLQAGCAAPDRATH</sequence>
<evidence type="ECO:0000256" key="7">
    <source>
        <dbReference type="ARBA" id="ARBA00023173"/>
    </source>
</evidence>
<evidence type="ECO:0000256" key="4">
    <source>
        <dbReference type="ARBA" id="ARBA00022989"/>
    </source>
</evidence>
<dbReference type="InterPro" id="IPR050368">
    <property type="entry name" value="ClC-type_chloride_channel"/>
</dbReference>
<dbReference type="InterPro" id="IPR014743">
    <property type="entry name" value="Cl-channel_core"/>
</dbReference>
<accession>A0A2J6XAV9</accession>
<feature type="transmembrane region" description="Helical" evidence="10">
    <location>
        <begin position="83"/>
        <end position="102"/>
    </location>
</feature>
<dbReference type="PANTHER" id="PTHR43427:SF6">
    <property type="entry name" value="CHLORIDE CHANNEL PROTEIN CLC-E"/>
    <property type="match status" value="1"/>
</dbReference>
<dbReference type="SUPFAM" id="SSF81340">
    <property type="entry name" value="Clc chloride channel"/>
    <property type="match status" value="1"/>
</dbReference>
<dbReference type="PANTHER" id="PTHR43427">
    <property type="entry name" value="CHLORIDE CHANNEL PROTEIN CLC-E"/>
    <property type="match status" value="1"/>
</dbReference>
<evidence type="ECO:0000256" key="2">
    <source>
        <dbReference type="ARBA" id="ARBA00022448"/>
    </source>
</evidence>
<dbReference type="PROSITE" id="PS51202">
    <property type="entry name" value="RCK_C"/>
    <property type="match status" value="1"/>
</dbReference>
<dbReference type="EMBL" id="PNIQ01000210">
    <property type="protein sequence ID" value="PMP84794.1"/>
    <property type="molecule type" value="Genomic_DNA"/>
</dbReference>
<dbReference type="InterPro" id="IPR036721">
    <property type="entry name" value="RCK_C_sf"/>
</dbReference>
<feature type="transmembrane region" description="Helical" evidence="10">
    <location>
        <begin position="330"/>
        <end position="349"/>
    </location>
</feature>
<evidence type="ECO:0000313" key="12">
    <source>
        <dbReference type="EMBL" id="PMP84794.1"/>
    </source>
</evidence>
<protein>
    <submittedName>
        <fullName evidence="12">H(+)/Cl(-) exchange transporter ClcA</fullName>
    </submittedName>
</protein>
<dbReference type="AlphaFoldDB" id="A0A2J6XAV9"/>
<feature type="domain" description="RCK C-terminal" evidence="11">
    <location>
        <begin position="454"/>
        <end position="536"/>
    </location>
</feature>
<evidence type="ECO:0000256" key="5">
    <source>
        <dbReference type="ARBA" id="ARBA00023065"/>
    </source>
</evidence>
<feature type="transmembrane region" description="Helical" evidence="10">
    <location>
        <begin position="217"/>
        <end position="235"/>
    </location>
</feature>
<dbReference type="PRINTS" id="PR00762">
    <property type="entry name" value="CLCHANNEL"/>
</dbReference>